<name>A0A251THT1_HELAN</name>
<accession>A0A251THT1</accession>
<protein>
    <submittedName>
        <fullName evidence="11">Putative zinc finger C2H2-type/integrase DNA-binding domain-containing protein</fullName>
    </submittedName>
    <submittedName>
        <fullName evidence="10">Transcription factor C2H2 family</fullName>
    </submittedName>
</protein>
<evidence type="ECO:0000313" key="10">
    <source>
        <dbReference type="EMBL" id="KAF5785177.1"/>
    </source>
</evidence>
<evidence type="ECO:0000256" key="3">
    <source>
        <dbReference type="ARBA" id="ARBA00022771"/>
    </source>
</evidence>
<feature type="domain" description="C2H2-type" evidence="9">
    <location>
        <begin position="23"/>
        <end position="45"/>
    </location>
</feature>
<dbReference type="SMART" id="SM00355">
    <property type="entry name" value="ZnF_C2H2"/>
    <property type="match status" value="3"/>
</dbReference>
<keyword evidence="4" id="KW-0862">Zinc</keyword>
<evidence type="ECO:0000313" key="11">
    <source>
        <dbReference type="EMBL" id="OTG10106.1"/>
    </source>
</evidence>
<evidence type="ECO:0000256" key="1">
    <source>
        <dbReference type="ARBA" id="ARBA00022723"/>
    </source>
</evidence>
<organism evidence="11 12">
    <name type="scientific">Helianthus annuus</name>
    <name type="common">Common sunflower</name>
    <dbReference type="NCBI Taxonomy" id="4232"/>
    <lineage>
        <taxon>Eukaryota</taxon>
        <taxon>Viridiplantae</taxon>
        <taxon>Streptophyta</taxon>
        <taxon>Embryophyta</taxon>
        <taxon>Tracheophyta</taxon>
        <taxon>Spermatophyta</taxon>
        <taxon>Magnoliopsida</taxon>
        <taxon>eudicotyledons</taxon>
        <taxon>Gunneridae</taxon>
        <taxon>Pentapetalae</taxon>
        <taxon>asterids</taxon>
        <taxon>campanulids</taxon>
        <taxon>Asterales</taxon>
        <taxon>Asteraceae</taxon>
        <taxon>Asteroideae</taxon>
        <taxon>Heliantheae alliance</taxon>
        <taxon>Heliantheae</taxon>
        <taxon>Helianthus</taxon>
    </lineage>
</organism>
<dbReference type="Gene3D" id="3.30.160.60">
    <property type="entry name" value="Classic Zinc Finger"/>
    <property type="match status" value="2"/>
</dbReference>
<dbReference type="PANTHER" id="PTHR10593">
    <property type="entry name" value="SERINE/THREONINE-PROTEIN KINASE RIO"/>
    <property type="match status" value="1"/>
</dbReference>
<evidence type="ECO:0000313" key="12">
    <source>
        <dbReference type="Proteomes" id="UP000215914"/>
    </source>
</evidence>
<gene>
    <name evidence="11" type="ORF">HannXRQ_Chr10g0283931</name>
    <name evidence="10" type="ORF">HanXRQr2_Chr10g0425481</name>
</gene>
<evidence type="ECO:0000256" key="4">
    <source>
        <dbReference type="ARBA" id="ARBA00022833"/>
    </source>
</evidence>
<dbReference type="EMBL" id="MNCJ02000325">
    <property type="protein sequence ID" value="KAF5785177.1"/>
    <property type="molecule type" value="Genomic_DNA"/>
</dbReference>
<keyword evidence="2" id="KW-0677">Repeat</keyword>
<dbReference type="PROSITE" id="PS50157">
    <property type="entry name" value="ZINC_FINGER_C2H2_2"/>
    <property type="match status" value="1"/>
</dbReference>
<evidence type="ECO:0000256" key="6">
    <source>
        <dbReference type="ARBA" id="ARBA00023125"/>
    </source>
</evidence>
<sequence>MHADPTAEVIALSPSSLTATNRFVCEICSKGFQRDQNLQLHRRGHNLPWKLKQRTSSDARKRVYICPELSCVHHNPARALGDLTGIKKHYSRKHGEKKWKCDRCLKKYAVQSDWKAHLKTCGTREYKCDCGTIFSRLDRFLVINEYNVQLTNHSVGT</sequence>
<dbReference type="Proteomes" id="UP000215914">
    <property type="component" value="Chromosome 10"/>
</dbReference>
<dbReference type="OMA" id="MFREAIF"/>
<dbReference type="SUPFAM" id="SSF57667">
    <property type="entry name" value="beta-beta-alpha zinc fingers"/>
    <property type="match status" value="1"/>
</dbReference>
<evidence type="ECO:0000259" key="9">
    <source>
        <dbReference type="PROSITE" id="PS50157"/>
    </source>
</evidence>
<proteinExistence type="predicted"/>
<dbReference type="GO" id="GO:0005634">
    <property type="term" value="C:nucleus"/>
    <property type="evidence" value="ECO:0000318"/>
    <property type="project" value="GO_Central"/>
</dbReference>
<dbReference type="InterPro" id="IPR055187">
    <property type="entry name" value="C2CH-3rd_BIRD-IDD"/>
</dbReference>
<dbReference type="InterPro" id="IPR031140">
    <property type="entry name" value="IDD1-16"/>
</dbReference>
<evidence type="ECO:0000256" key="7">
    <source>
        <dbReference type="ARBA" id="ARBA00023163"/>
    </source>
</evidence>
<keyword evidence="5" id="KW-0805">Transcription regulation</keyword>
<dbReference type="InterPro" id="IPR036236">
    <property type="entry name" value="Znf_C2H2_sf"/>
</dbReference>
<keyword evidence="12" id="KW-1185">Reference proteome</keyword>
<reference evidence="11" key="2">
    <citation type="submission" date="2017-02" db="EMBL/GenBank/DDBJ databases">
        <title>Sunflower complete genome.</title>
        <authorList>
            <person name="Langlade N."/>
            <person name="Munos S."/>
        </authorList>
    </citation>
    <scope>NUCLEOTIDE SEQUENCE [LARGE SCALE GENOMIC DNA]</scope>
    <source>
        <tissue evidence="11">Leaves</tissue>
    </source>
</reference>
<keyword evidence="7" id="KW-0804">Transcription</keyword>
<dbReference type="STRING" id="4232.A0A251THT1"/>
<dbReference type="InterPro" id="IPR055185">
    <property type="entry name" value="C2CH-4th_BIRD-IDD"/>
</dbReference>
<dbReference type="GO" id="GO:0003700">
    <property type="term" value="F:DNA-binding transcription factor activity"/>
    <property type="evidence" value="ECO:0000318"/>
    <property type="project" value="GO_Central"/>
</dbReference>
<dbReference type="EMBL" id="CM007899">
    <property type="protein sequence ID" value="OTG10106.1"/>
    <property type="molecule type" value="Genomic_DNA"/>
</dbReference>
<dbReference type="Gramene" id="mRNA:HanXRQr2_Chr10g0425481">
    <property type="protein sequence ID" value="CDS:HanXRQr2_Chr10g0425481.1"/>
    <property type="gene ID" value="HanXRQr2_Chr10g0425481"/>
</dbReference>
<dbReference type="GO" id="GO:0003677">
    <property type="term" value="F:DNA binding"/>
    <property type="evidence" value="ECO:0007669"/>
    <property type="project" value="UniProtKB-KW"/>
</dbReference>
<dbReference type="InParanoid" id="A0A251THT1"/>
<reference evidence="10 12" key="1">
    <citation type="journal article" date="2017" name="Nature">
        <title>The sunflower genome provides insights into oil metabolism, flowering and Asterid evolution.</title>
        <authorList>
            <person name="Badouin H."/>
            <person name="Gouzy J."/>
            <person name="Grassa C.J."/>
            <person name="Murat F."/>
            <person name="Staton S.E."/>
            <person name="Cottret L."/>
            <person name="Lelandais-Briere C."/>
            <person name="Owens G.L."/>
            <person name="Carrere S."/>
            <person name="Mayjonade B."/>
            <person name="Legrand L."/>
            <person name="Gill N."/>
            <person name="Kane N.C."/>
            <person name="Bowers J.E."/>
            <person name="Hubner S."/>
            <person name="Bellec A."/>
            <person name="Berard A."/>
            <person name="Berges H."/>
            <person name="Blanchet N."/>
            <person name="Boniface M.C."/>
            <person name="Brunel D."/>
            <person name="Catrice O."/>
            <person name="Chaidir N."/>
            <person name="Claudel C."/>
            <person name="Donnadieu C."/>
            <person name="Faraut T."/>
            <person name="Fievet G."/>
            <person name="Helmstetter N."/>
            <person name="King M."/>
            <person name="Knapp S.J."/>
            <person name="Lai Z."/>
            <person name="Le Paslier M.C."/>
            <person name="Lippi Y."/>
            <person name="Lorenzon L."/>
            <person name="Mandel J.R."/>
            <person name="Marage G."/>
            <person name="Marchand G."/>
            <person name="Marquand E."/>
            <person name="Bret-Mestries E."/>
            <person name="Morien E."/>
            <person name="Nambeesan S."/>
            <person name="Nguyen T."/>
            <person name="Pegot-Espagnet P."/>
            <person name="Pouilly N."/>
            <person name="Raftis F."/>
            <person name="Sallet E."/>
            <person name="Schiex T."/>
            <person name="Thomas J."/>
            <person name="Vandecasteele C."/>
            <person name="Vares D."/>
            <person name="Vear F."/>
            <person name="Vautrin S."/>
            <person name="Crespi M."/>
            <person name="Mangin B."/>
            <person name="Burke J.M."/>
            <person name="Salse J."/>
            <person name="Munos S."/>
            <person name="Vincourt P."/>
            <person name="Rieseberg L.H."/>
            <person name="Langlade N.B."/>
        </authorList>
    </citation>
    <scope>NUCLEOTIDE SEQUENCE [LARGE SCALE GENOMIC DNA]</scope>
    <source>
        <strain evidence="12">cv. SF193</strain>
        <tissue evidence="10">Leaves</tissue>
    </source>
</reference>
<keyword evidence="6 11" id="KW-0238">DNA-binding</keyword>
<evidence type="ECO:0000256" key="5">
    <source>
        <dbReference type="ARBA" id="ARBA00023015"/>
    </source>
</evidence>
<evidence type="ECO:0000256" key="8">
    <source>
        <dbReference type="PROSITE-ProRule" id="PRU00042"/>
    </source>
</evidence>
<evidence type="ECO:0000256" key="2">
    <source>
        <dbReference type="ARBA" id="ARBA00022737"/>
    </source>
</evidence>
<dbReference type="Pfam" id="PF22992">
    <property type="entry name" value="C2CH-4th_BIRD-IDD"/>
    <property type="match status" value="1"/>
</dbReference>
<dbReference type="AlphaFoldDB" id="A0A251THT1"/>
<dbReference type="FunFam" id="3.30.160.60:FF:000554">
    <property type="entry name" value="protein indeterminate-domain 12-like"/>
    <property type="match status" value="1"/>
</dbReference>
<dbReference type="GO" id="GO:0008270">
    <property type="term" value="F:zinc ion binding"/>
    <property type="evidence" value="ECO:0007669"/>
    <property type="project" value="UniProtKB-KW"/>
</dbReference>
<dbReference type="Pfam" id="PF22995">
    <property type="entry name" value="C2CH-3rd_BIRD-IDD"/>
    <property type="match status" value="1"/>
</dbReference>
<dbReference type="Pfam" id="PF22996">
    <property type="entry name" value="C2H2-2nd_BIRD-IDD"/>
    <property type="match status" value="1"/>
</dbReference>
<dbReference type="PROSITE" id="PS00028">
    <property type="entry name" value="ZINC_FINGER_C2H2_1"/>
    <property type="match status" value="1"/>
</dbReference>
<dbReference type="PANTHER" id="PTHR10593:SF234">
    <property type="entry name" value="C2H2-TYPE DOMAIN-CONTAINING PROTEIN"/>
    <property type="match status" value="1"/>
</dbReference>
<dbReference type="InterPro" id="IPR055186">
    <property type="entry name" value="C2H2-2nd_BIRD-IDD"/>
</dbReference>
<reference evidence="10" key="3">
    <citation type="submission" date="2020-06" db="EMBL/GenBank/DDBJ databases">
        <title>Helianthus annuus Genome sequencing and assembly Release 2.</title>
        <authorList>
            <person name="Gouzy J."/>
            <person name="Langlade N."/>
            <person name="Munos S."/>
        </authorList>
    </citation>
    <scope>NUCLEOTIDE SEQUENCE</scope>
    <source>
        <tissue evidence="10">Leaves</tissue>
    </source>
</reference>
<keyword evidence="3 8" id="KW-0863">Zinc-finger</keyword>
<keyword evidence="1" id="KW-0479">Metal-binding</keyword>
<dbReference type="InterPro" id="IPR013087">
    <property type="entry name" value="Znf_C2H2_type"/>
</dbReference>